<keyword evidence="1" id="KW-0175">Coiled coil</keyword>
<dbReference type="InterPro" id="IPR000160">
    <property type="entry name" value="GGDEF_dom"/>
</dbReference>
<gene>
    <name evidence="4" type="ordered locus">Exig_0360</name>
</gene>
<feature type="transmembrane region" description="Helical" evidence="2">
    <location>
        <begin position="5"/>
        <end position="23"/>
    </location>
</feature>
<dbReference type="SMART" id="SM00267">
    <property type="entry name" value="GGDEF"/>
    <property type="match status" value="1"/>
</dbReference>
<dbReference type="eggNOG" id="COG2199">
    <property type="taxonomic scope" value="Bacteria"/>
</dbReference>
<name>B1YIG1_EXIS2</name>
<keyword evidence="2" id="KW-0472">Membrane</keyword>
<dbReference type="PANTHER" id="PTHR46663:SF2">
    <property type="entry name" value="GGDEF DOMAIN-CONTAINING PROTEIN"/>
    <property type="match status" value="1"/>
</dbReference>
<feature type="transmembrane region" description="Helical" evidence="2">
    <location>
        <begin position="102"/>
        <end position="120"/>
    </location>
</feature>
<evidence type="ECO:0000256" key="2">
    <source>
        <dbReference type="SAM" id="Phobius"/>
    </source>
</evidence>
<dbReference type="RefSeq" id="WP_012369268.1">
    <property type="nucleotide sequence ID" value="NC_010556.1"/>
</dbReference>
<dbReference type="Pfam" id="PF00990">
    <property type="entry name" value="GGDEF"/>
    <property type="match status" value="1"/>
</dbReference>
<keyword evidence="2" id="KW-0812">Transmembrane</keyword>
<dbReference type="HOGENOM" id="CLU_538339_0_0_9"/>
<feature type="transmembrane region" description="Helical" evidence="2">
    <location>
        <begin position="65"/>
        <end position="82"/>
    </location>
</feature>
<reference evidence="5" key="3">
    <citation type="submission" date="2008-04" db="EMBL/GenBank/DDBJ databases">
        <title>Complete sequence of chromosome of Exiguobacterium sibiricum 255-15.</title>
        <authorList>
            <consortium name="US DOE Joint Genome Institute"/>
            <person name="Copeland A."/>
            <person name="Lucas S."/>
            <person name="Lapidus A."/>
            <person name="Glavina del Rio T."/>
            <person name="Dalin E."/>
            <person name="Tice H."/>
            <person name="Bruce D."/>
            <person name="Goodwin L."/>
            <person name="Pitluck S."/>
            <person name="Kiss H."/>
            <person name="Chertkov O."/>
            <person name="Monk C."/>
            <person name="Brettin T."/>
            <person name="Detter J.C."/>
            <person name="Han C."/>
            <person name="Kuske C.R."/>
            <person name="Schmutz J."/>
            <person name="Larimer F."/>
            <person name="Land M."/>
            <person name="Hauser L."/>
            <person name="Kyrpides N."/>
            <person name="Mikhailova N."/>
            <person name="Vishnivetskaya T."/>
            <person name="Rodrigues D.F."/>
            <person name="Gilichinsky D."/>
            <person name="Tiedje J."/>
            <person name="Richardson P."/>
        </authorList>
    </citation>
    <scope>NUCLEOTIDE SEQUENCE [LARGE SCALE GENOMIC DNA]</scope>
    <source>
        <strain evidence="5">DSM 17290 / CIP 109462 / JCM 13490 / 255-15</strain>
    </source>
</reference>
<dbReference type="Proteomes" id="UP000001681">
    <property type="component" value="Chromosome"/>
</dbReference>
<keyword evidence="2" id="KW-1133">Transmembrane helix</keyword>
<feature type="transmembrane region" description="Helical" evidence="2">
    <location>
        <begin position="262"/>
        <end position="281"/>
    </location>
</feature>
<feature type="transmembrane region" description="Helical" evidence="2">
    <location>
        <begin position="196"/>
        <end position="218"/>
    </location>
</feature>
<dbReference type="STRING" id="262543.Exig_0360"/>
<protein>
    <submittedName>
        <fullName evidence="4">Diguanylate cyclase</fullName>
    </submittedName>
</protein>
<dbReference type="AlphaFoldDB" id="B1YIG1"/>
<feature type="domain" description="GGDEF" evidence="3">
    <location>
        <begin position="374"/>
        <end position="506"/>
    </location>
</feature>
<dbReference type="EMBL" id="CP001022">
    <property type="protein sequence ID" value="ACB59844.1"/>
    <property type="molecule type" value="Genomic_DNA"/>
</dbReference>
<dbReference type="Gene3D" id="3.30.70.270">
    <property type="match status" value="1"/>
</dbReference>
<dbReference type="SUPFAM" id="SSF55073">
    <property type="entry name" value="Nucleotide cyclase"/>
    <property type="match status" value="1"/>
</dbReference>
<feature type="transmembrane region" description="Helical" evidence="2">
    <location>
        <begin position="132"/>
        <end position="151"/>
    </location>
</feature>
<dbReference type="FunFam" id="3.30.70.270:FF:000001">
    <property type="entry name" value="Diguanylate cyclase domain protein"/>
    <property type="match status" value="1"/>
</dbReference>
<accession>B1YIG1</accession>
<sequence length="506" mass="57740">MHKLIYTIIGGWVMSHLLWLGIIGTSSDLSRTGNSLFMILGAVLSTIMLVAAARRHPNRPITQRLFLLLLFGNMSLAMGETAELIVSQQHLERSGMFDGIDLIFSLQIGFYLLAFCYFLISRRSEVNLRFFLFDELIILIVTGAISWHYLVTPYLEQAELFSMETLLLLRYPLGDLLLLGGMLILFFGVMKRGNSIPLLMILIGFHLQLIADLLYVILDRTSFPISLMWLDPIWIATVLLIGGAGLLFDVDERPIGFNVNRRILDGIRLVTPYVFLLILFVTMARQAVSWNGLTIGLMIAIPLLISRQVRIVMDNQRLRENLEAKVEERTAALEQALEEMEHMAYHDALTNLPNRYLFARLFKEELRRAEIHQRFVGLFFIDIDHFKQVNDTYGHQIGDQLIIDIANRLEKKLPHNTVISRQGGDEFVLLLFDVKDESDIEACGRQLVQLFERPFILKDTPVFMTASIGGAVYPTHATSRTALIEQADVAMYEAKRRGKNQFHVEV</sequence>
<feature type="transmembrane region" description="Helical" evidence="2">
    <location>
        <begin position="233"/>
        <end position="250"/>
    </location>
</feature>
<evidence type="ECO:0000313" key="5">
    <source>
        <dbReference type="Proteomes" id="UP000001681"/>
    </source>
</evidence>
<dbReference type="NCBIfam" id="TIGR00254">
    <property type="entry name" value="GGDEF"/>
    <property type="match status" value="1"/>
</dbReference>
<dbReference type="InterPro" id="IPR043128">
    <property type="entry name" value="Rev_trsase/Diguanyl_cyclase"/>
</dbReference>
<evidence type="ECO:0000256" key="1">
    <source>
        <dbReference type="SAM" id="Coils"/>
    </source>
</evidence>
<keyword evidence="5" id="KW-1185">Reference proteome</keyword>
<feature type="transmembrane region" description="Helical" evidence="2">
    <location>
        <begin position="287"/>
        <end position="305"/>
    </location>
</feature>
<evidence type="ECO:0000313" key="4">
    <source>
        <dbReference type="EMBL" id="ACB59844.1"/>
    </source>
</evidence>
<feature type="transmembrane region" description="Helical" evidence="2">
    <location>
        <begin position="171"/>
        <end position="189"/>
    </location>
</feature>
<dbReference type="InterPro" id="IPR029787">
    <property type="entry name" value="Nucleotide_cyclase"/>
</dbReference>
<dbReference type="CDD" id="cd01949">
    <property type="entry name" value="GGDEF"/>
    <property type="match status" value="1"/>
</dbReference>
<feature type="transmembrane region" description="Helical" evidence="2">
    <location>
        <begin position="35"/>
        <end position="53"/>
    </location>
</feature>
<feature type="coiled-coil region" evidence="1">
    <location>
        <begin position="315"/>
        <end position="343"/>
    </location>
</feature>
<reference evidence="4 5" key="2">
    <citation type="journal article" date="2008" name="BMC Genomics">
        <title>Architecture of thermal adaptation in an Exiguobacterium sibiricum strain isolated from 3 million year old permafrost: a genome and transcriptome approach.</title>
        <authorList>
            <person name="Rodrigues D.F."/>
            <person name="Ivanova N."/>
            <person name="He Z."/>
            <person name="Huebner M."/>
            <person name="Zhou J."/>
            <person name="Tiedje J.M."/>
        </authorList>
    </citation>
    <scope>NUCLEOTIDE SEQUENCE [LARGE SCALE GENOMIC DNA]</scope>
    <source>
        <strain evidence="5">DSM 17290 / CIP 109462 / JCM 13490 / 255-15</strain>
    </source>
</reference>
<proteinExistence type="predicted"/>
<dbReference type="PANTHER" id="PTHR46663">
    <property type="entry name" value="DIGUANYLATE CYCLASE DGCT-RELATED"/>
    <property type="match status" value="1"/>
</dbReference>
<dbReference type="KEGG" id="esi:Exig_0360"/>
<dbReference type="InterPro" id="IPR052163">
    <property type="entry name" value="DGC-Regulatory_Protein"/>
</dbReference>
<dbReference type="PROSITE" id="PS50887">
    <property type="entry name" value="GGDEF"/>
    <property type="match status" value="1"/>
</dbReference>
<reference evidence="4 5" key="1">
    <citation type="journal article" date="2006" name="Extremophiles">
        <title>Characterization of Exiguobacterium isolates from the Siberian permafrost. Description of Exiguobacterium sibiricum sp. nov.</title>
        <authorList>
            <person name="Rodrigues D.F."/>
            <person name="Goris J."/>
            <person name="Vishnivetskaya T."/>
            <person name="Gilichinsky D."/>
            <person name="Thomashow M.F."/>
            <person name="Tiedje J.M."/>
        </authorList>
    </citation>
    <scope>NUCLEOTIDE SEQUENCE [LARGE SCALE GENOMIC DNA]</scope>
    <source>
        <strain evidence="5">DSM 17290 / CIP 109462 / JCM 13490 / 255-15</strain>
    </source>
</reference>
<evidence type="ECO:0000259" key="3">
    <source>
        <dbReference type="PROSITE" id="PS50887"/>
    </source>
</evidence>
<organism evidence="4 5">
    <name type="scientific">Exiguobacterium sibiricum (strain DSM 17290 / CCUG 55495 / CIP 109462 / JCM 13490 / 255-15)</name>
    <dbReference type="NCBI Taxonomy" id="262543"/>
    <lineage>
        <taxon>Bacteria</taxon>
        <taxon>Bacillati</taxon>
        <taxon>Bacillota</taxon>
        <taxon>Bacilli</taxon>
        <taxon>Bacillales</taxon>
        <taxon>Bacillales Family XII. Incertae Sedis</taxon>
        <taxon>Exiguobacterium</taxon>
    </lineage>
</organism>